<evidence type="ECO:0000256" key="4">
    <source>
        <dbReference type="ARBA" id="ARBA00022807"/>
    </source>
</evidence>
<dbReference type="Gene3D" id="3.90.1720.10">
    <property type="entry name" value="endopeptidase domain like (from Nostoc punctiforme)"/>
    <property type="match status" value="1"/>
</dbReference>
<organism evidence="6 7">
    <name type="scientific">Zunongwangia mangrovi</name>
    <dbReference type="NCBI Taxonomy" id="1334022"/>
    <lineage>
        <taxon>Bacteria</taxon>
        <taxon>Pseudomonadati</taxon>
        <taxon>Bacteroidota</taxon>
        <taxon>Flavobacteriia</taxon>
        <taxon>Flavobacteriales</taxon>
        <taxon>Flavobacteriaceae</taxon>
        <taxon>Zunongwangia</taxon>
    </lineage>
</organism>
<name>A0A1I1FYV1_9FLAO</name>
<dbReference type="GO" id="GO:0006508">
    <property type="term" value="P:proteolysis"/>
    <property type="evidence" value="ECO:0007669"/>
    <property type="project" value="UniProtKB-KW"/>
</dbReference>
<dbReference type="InterPro" id="IPR051202">
    <property type="entry name" value="Peptidase_C40"/>
</dbReference>
<dbReference type="InterPro" id="IPR041382">
    <property type="entry name" value="SH3_16"/>
</dbReference>
<dbReference type="PANTHER" id="PTHR47053:SF1">
    <property type="entry name" value="MUREIN DD-ENDOPEPTIDASE MEPH-RELATED"/>
    <property type="match status" value="1"/>
</dbReference>
<evidence type="ECO:0000313" key="7">
    <source>
        <dbReference type="Proteomes" id="UP000199438"/>
    </source>
</evidence>
<proteinExistence type="inferred from homology"/>
<keyword evidence="7" id="KW-1185">Reference proteome</keyword>
<keyword evidence="2" id="KW-0645">Protease</keyword>
<keyword evidence="3 6" id="KW-0378">Hydrolase</keyword>
<gene>
    <name evidence="6" type="ORF">SAMN04487907_10241</name>
</gene>
<evidence type="ECO:0000256" key="3">
    <source>
        <dbReference type="ARBA" id="ARBA00022801"/>
    </source>
</evidence>
<sequence>MQYGICPLSIVPLRFAPSNESEMMSQLLYGEHFKILEERAKWSKIRVAFDGFEAWVQNKQIQKIDENIYINLDTQQPELSADLIEFIVGENDELMPVSIGVTLNANTYLKNRYDGTVVKSILPKENIVKTALFYQNSPHLWGGKSPLGIDCSGFTQMVYKLNGYKLKRNAAEQAKQGEALSFIEESEAGDLAFFDDNEGVINHVGIMMQDNYIIHVDEKVRIDRIDHSGIFNAELRRHTHKLRVIKKII</sequence>
<dbReference type="RefSeq" id="WP_092540779.1">
    <property type="nucleotide sequence ID" value="NZ_FOKV01000002.1"/>
</dbReference>
<evidence type="ECO:0000256" key="2">
    <source>
        <dbReference type="ARBA" id="ARBA00022670"/>
    </source>
</evidence>
<dbReference type="STRING" id="1334022.SAMN04487907_10241"/>
<dbReference type="InterPro" id="IPR000064">
    <property type="entry name" value="NLP_P60_dom"/>
</dbReference>
<dbReference type="Proteomes" id="UP000199438">
    <property type="component" value="Unassembled WGS sequence"/>
</dbReference>
<dbReference type="PROSITE" id="PS51935">
    <property type="entry name" value="NLPC_P60"/>
    <property type="match status" value="1"/>
</dbReference>
<dbReference type="OrthoDB" id="9813368at2"/>
<dbReference type="AlphaFoldDB" id="A0A1I1FYV1"/>
<evidence type="ECO:0000259" key="5">
    <source>
        <dbReference type="PROSITE" id="PS51935"/>
    </source>
</evidence>
<dbReference type="GO" id="GO:0008234">
    <property type="term" value="F:cysteine-type peptidase activity"/>
    <property type="evidence" value="ECO:0007669"/>
    <property type="project" value="UniProtKB-KW"/>
</dbReference>
<dbReference type="SUPFAM" id="SSF54001">
    <property type="entry name" value="Cysteine proteinases"/>
    <property type="match status" value="1"/>
</dbReference>
<dbReference type="Pfam" id="PF18348">
    <property type="entry name" value="SH3_16"/>
    <property type="match status" value="1"/>
</dbReference>
<dbReference type="Gene3D" id="2.30.30.40">
    <property type="entry name" value="SH3 Domains"/>
    <property type="match status" value="1"/>
</dbReference>
<dbReference type="EMBL" id="FOKV01000002">
    <property type="protein sequence ID" value="SFC04202.1"/>
    <property type="molecule type" value="Genomic_DNA"/>
</dbReference>
<dbReference type="PANTHER" id="PTHR47053">
    <property type="entry name" value="MUREIN DD-ENDOPEPTIDASE MEPH-RELATED"/>
    <property type="match status" value="1"/>
</dbReference>
<keyword evidence="4" id="KW-0788">Thiol protease</keyword>
<reference evidence="7" key="1">
    <citation type="submission" date="2016-10" db="EMBL/GenBank/DDBJ databases">
        <authorList>
            <person name="Varghese N."/>
            <person name="Submissions S."/>
        </authorList>
    </citation>
    <scope>NUCLEOTIDE SEQUENCE [LARGE SCALE GENOMIC DNA]</scope>
    <source>
        <strain evidence="7">DSM 24499</strain>
    </source>
</reference>
<protein>
    <submittedName>
        <fullName evidence="6">Cell wall-associated hydrolase, NlpC family</fullName>
    </submittedName>
</protein>
<accession>A0A1I1FYV1</accession>
<evidence type="ECO:0000256" key="1">
    <source>
        <dbReference type="ARBA" id="ARBA00007074"/>
    </source>
</evidence>
<comment type="similarity">
    <text evidence="1">Belongs to the peptidase C40 family.</text>
</comment>
<feature type="domain" description="NlpC/P60" evidence="5">
    <location>
        <begin position="121"/>
        <end position="246"/>
    </location>
</feature>
<dbReference type="Pfam" id="PF00877">
    <property type="entry name" value="NLPC_P60"/>
    <property type="match status" value="1"/>
</dbReference>
<evidence type="ECO:0000313" key="6">
    <source>
        <dbReference type="EMBL" id="SFC04202.1"/>
    </source>
</evidence>
<dbReference type="InterPro" id="IPR038765">
    <property type="entry name" value="Papain-like_cys_pep_sf"/>
</dbReference>